<dbReference type="SUPFAM" id="SSF56112">
    <property type="entry name" value="Protein kinase-like (PK-like)"/>
    <property type="match status" value="1"/>
</dbReference>
<sequence length="413" mass="47588">MSPSVEPLSVQKLDELLAQSLGKDFQLKHLEWRPLTAPGENFGSVMLAITAVVTRANNKTETLNLVTKLPPTSTYLLELFNSPVTFKKELHFYSSMAKEFVNLQLECGINEQDLMILAPKFFGGRLGLKNPEKFDEQAAIVLENLKYNGYGTEDRIYGLDRKHTEFAIEELAKLHALTIALKTKKPQLYEKVAKIVLSEVLNDMTEKCVVDMIRKAQADIESIEEVKPYLERVNRTIEHGIQASRKLEIPEEPWATLVHNDFWVNNMMFRHNELGDLVDMKIVDFQLCLYDYGMKDLIFFLVSSANKEVLDNKLDDMLDLYYSCFVKVLKKLQVDTEKFSKQKYDEIVNRCAPVKFNQCMMMAQVIQAPRGIAPEMKDMKDKDVFMNVAGNDTYTKKLTQIVRLFDERGWLLK</sequence>
<dbReference type="AlphaFoldDB" id="A0A0L7R2K4"/>
<dbReference type="STRING" id="597456.A0A0L7R2K4"/>
<dbReference type="Gene3D" id="3.90.1200.10">
    <property type="match status" value="1"/>
</dbReference>
<dbReference type="Proteomes" id="UP000053825">
    <property type="component" value="Unassembled WGS sequence"/>
</dbReference>
<dbReference type="EMBL" id="KQ414666">
    <property type="protein sequence ID" value="KOC65107.1"/>
    <property type="molecule type" value="Genomic_DNA"/>
</dbReference>
<dbReference type="InterPro" id="IPR011009">
    <property type="entry name" value="Kinase-like_dom_sf"/>
</dbReference>
<organism evidence="2 3">
    <name type="scientific">Habropoda laboriosa</name>
    <dbReference type="NCBI Taxonomy" id="597456"/>
    <lineage>
        <taxon>Eukaryota</taxon>
        <taxon>Metazoa</taxon>
        <taxon>Ecdysozoa</taxon>
        <taxon>Arthropoda</taxon>
        <taxon>Hexapoda</taxon>
        <taxon>Insecta</taxon>
        <taxon>Pterygota</taxon>
        <taxon>Neoptera</taxon>
        <taxon>Endopterygota</taxon>
        <taxon>Hymenoptera</taxon>
        <taxon>Apocrita</taxon>
        <taxon>Aculeata</taxon>
        <taxon>Apoidea</taxon>
        <taxon>Anthophila</taxon>
        <taxon>Apidae</taxon>
        <taxon>Habropoda</taxon>
    </lineage>
</organism>
<gene>
    <name evidence="2" type="ORF">WH47_04697</name>
</gene>
<keyword evidence="3" id="KW-1185">Reference proteome</keyword>
<name>A0A0L7R2K4_9HYME</name>
<evidence type="ECO:0000313" key="2">
    <source>
        <dbReference type="EMBL" id="KOC65107.1"/>
    </source>
</evidence>
<dbReference type="SMART" id="SM00587">
    <property type="entry name" value="CHK"/>
    <property type="match status" value="1"/>
</dbReference>
<accession>A0A0L7R2K4</accession>
<dbReference type="Pfam" id="PF02958">
    <property type="entry name" value="EcKL"/>
    <property type="match status" value="1"/>
</dbReference>
<protein>
    <recommendedName>
        <fullName evidence="1">CHK kinase-like domain-containing protein</fullName>
    </recommendedName>
</protein>
<reference evidence="2 3" key="1">
    <citation type="submission" date="2015-07" db="EMBL/GenBank/DDBJ databases">
        <title>The genome of Habropoda laboriosa.</title>
        <authorList>
            <person name="Pan H."/>
            <person name="Kapheim K."/>
        </authorList>
    </citation>
    <scope>NUCLEOTIDE SEQUENCE [LARGE SCALE GENOMIC DNA]</scope>
    <source>
        <strain evidence="2">0110345459</strain>
    </source>
</reference>
<dbReference type="PANTHER" id="PTHR11012">
    <property type="entry name" value="PROTEIN KINASE-LIKE DOMAIN-CONTAINING"/>
    <property type="match status" value="1"/>
</dbReference>
<dbReference type="OrthoDB" id="191037at2759"/>
<proteinExistence type="predicted"/>
<evidence type="ECO:0000313" key="3">
    <source>
        <dbReference type="Proteomes" id="UP000053825"/>
    </source>
</evidence>
<dbReference type="InterPro" id="IPR015897">
    <property type="entry name" value="CHK_kinase-like"/>
</dbReference>
<evidence type="ECO:0000259" key="1">
    <source>
        <dbReference type="SMART" id="SM00587"/>
    </source>
</evidence>
<feature type="domain" description="CHK kinase-like" evidence="1">
    <location>
        <begin position="140"/>
        <end position="331"/>
    </location>
</feature>
<dbReference type="InterPro" id="IPR004119">
    <property type="entry name" value="EcKL"/>
</dbReference>
<dbReference type="PANTHER" id="PTHR11012:SF55">
    <property type="entry name" value="BHLH DOMAIN-CONTAINING PROTEIN"/>
    <property type="match status" value="1"/>
</dbReference>